<gene>
    <name evidence="1" type="ORF">RCOM_0800720</name>
</gene>
<dbReference type="InParanoid" id="B9RS03"/>
<name>B9RS03_RICCO</name>
<dbReference type="Pfam" id="PF10604">
    <property type="entry name" value="Polyketide_cyc2"/>
    <property type="match status" value="1"/>
</dbReference>
<dbReference type="FunCoup" id="B9RS03">
    <property type="interactions" value="57"/>
</dbReference>
<dbReference type="STRING" id="3988.B9RS03"/>
<dbReference type="EMBL" id="EQ973807">
    <property type="protein sequence ID" value="EEF45863.1"/>
    <property type="molecule type" value="Genomic_DNA"/>
</dbReference>
<evidence type="ECO:0000313" key="1">
    <source>
        <dbReference type="EMBL" id="EEF45863.1"/>
    </source>
</evidence>
<accession>B9RS03</accession>
<dbReference type="FunFam" id="3.30.530.20:FF:000064">
    <property type="entry name" value="Lachrymatory-factor synthase"/>
    <property type="match status" value="1"/>
</dbReference>
<protein>
    <submittedName>
        <fullName evidence="1">Lachrymatory-factor synthase, putative</fullName>
    </submittedName>
</protein>
<dbReference type="CDD" id="cd07821">
    <property type="entry name" value="PYR_PYL_RCAR_like"/>
    <property type="match status" value="1"/>
</dbReference>
<dbReference type="Proteomes" id="UP000008311">
    <property type="component" value="Unassembled WGS sequence"/>
</dbReference>
<organism evidence="1 2">
    <name type="scientific">Ricinus communis</name>
    <name type="common">Castor bean</name>
    <dbReference type="NCBI Taxonomy" id="3988"/>
    <lineage>
        <taxon>Eukaryota</taxon>
        <taxon>Viridiplantae</taxon>
        <taxon>Streptophyta</taxon>
        <taxon>Embryophyta</taxon>
        <taxon>Tracheophyta</taxon>
        <taxon>Spermatophyta</taxon>
        <taxon>Magnoliopsida</taxon>
        <taxon>eudicotyledons</taxon>
        <taxon>Gunneridae</taxon>
        <taxon>Pentapetalae</taxon>
        <taxon>rosids</taxon>
        <taxon>fabids</taxon>
        <taxon>Malpighiales</taxon>
        <taxon>Euphorbiaceae</taxon>
        <taxon>Acalyphoideae</taxon>
        <taxon>Acalypheae</taxon>
        <taxon>Ricinus</taxon>
    </lineage>
</organism>
<evidence type="ECO:0000313" key="2">
    <source>
        <dbReference type="Proteomes" id="UP000008311"/>
    </source>
</evidence>
<dbReference type="PANTHER" id="PTHR33789">
    <property type="entry name" value="LACHRYMATORY-FACTOR SYNTHASE"/>
    <property type="match status" value="1"/>
</dbReference>
<reference evidence="2" key="1">
    <citation type="journal article" date="2010" name="Nat. Biotechnol.">
        <title>Draft genome sequence of the oilseed species Ricinus communis.</title>
        <authorList>
            <person name="Chan A.P."/>
            <person name="Crabtree J."/>
            <person name="Zhao Q."/>
            <person name="Lorenzi H."/>
            <person name="Orvis J."/>
            <person name="Puiu D."/>
            <person name="Melake-Berhan A."/>
            <person name="Jones K.M."/>
            <person name="Redman J."/>
            <person name="Chen G."/>
            <person name="Cahoon E.B."/>
            <person name="Gedil M."/>
            <person name="Stanke M."/>
            <person name="Haas B.J."/>
            <person name="Wortman J.R."/>
            <person name="Fraser-Liggett C.M."/>
            <person name="Ravel J."/>
            <person name="Rabinowicz P.D."/>
        </authorList>
    </citation>
    <scope>NUCLEOTIDE SEQUENCE [LARGE SCALE GENOMIC DNA]</scope>
    <source>
        <strain evidence="2">cv. Hale</strain>
    </source>
</reference>
<dbReference type="InterPro" id="IPR023393">
    <property type="entry name" value="START-like_dom_sf"/>
</dbReference>
<sequence>MEQNQQPKWEAKFTKRLTKAKAEQIWPLFTDFFNLNRWFPSIPTCYGIHGTNGELGCIRYCGGFSIPSDPTEQHQNDSNLPVVSWSKEKLIAIEHAERCLSYEIIDSNIGYKSYVAVVKIVPAKEEEGGGCVIEWSFTVNPVEGCVFDDIVSTWDMAIQIVADRMEDEAKKVSEQQPLSHAT</sequence>
<keyword evidence="2" id="KW-1185">Reference proteome</keyword>
<proteinExistence type="predicted"/>
<dbReference type="GO" id="GO:0004864">
    <property type="term" value="F:protein phosphatase inhibitor activity"/>
    <property type="evidence" value="ECO:0007669"/>
    <property type="project" value="UniProtKB-ARBA"/>
</dbReference>
<dbReference type="InterPro" id="IPR053249">
    <property type="entry name" value="LFS"/>
</dbReference>
<dbReference type="PANTHER" id="PTHR33789:SF15">
    <property type="entry name" value="LACHRYMATORY-FACTOR SYNTHASE"/>
    <property type="match status" value="1"/>
</dbReference>
<dbReference type="Gene3D" id="3.30.530.20">
    <property type="match status" value="1"/>
</dbReference>
<dbReference type="SUPFAM" id="SSF55961">
    <property type="entry name" value="Bet v1-like"/>
    <property type="match status" value="1"/>
</dbReference>
<dbReference type="AlphaFoldDB" id="B9RS03"/>
<dbReference type="InterPro" id="IPR019587">
    <property type="entry name" value="Polyketide_cyclase/dehydratase"/>
</dbReference>